<evidence type="ECO:0000313" key="1">
    <source>
        <dbReference type="EMBL" id="PJG57574.1"/>
    </source>
</evidence>
<comment type="caution">
    <text evidence="1">The sequence shown here is derived from an EMBL/GenBank/DDBJ whole genome shotgun (WGS) entry which is preliminary data.</text>
</comment>
<evidence type="ECO:0000313" key="2">
    <source>
        <dbReference type="Proteomes" id="UP000235861"/>
    </source>
</evidence>
<dbReference type="Pfam" id="PF09614">
    <property type="entry name" value="Cas_Csy2"/>
    <property type="match status" value="1"/>
</dbReference>
<gene>
    <name evidence="1" type="primary">csy2</name>
    <name evidence="1" type="ORF">CUC53_17280</name>
</gene>
<dbReference type="NCBIfam" id="TIGR02565">
    <property type="entry name" value="cas_Csy2"/>
    <property type="match status" value="1"/>
</dbReference>
<protein>
    <submittedName>
        <fullName evidence="1">Type I-F CRISPR-associated protein Csy2</fullName>
    </submittedName>
</protein>
<organism evidence="1 2">
    <name type="scientific">Aeromonas cavernicola</name>
    <dbReference type="NCBI Taxonomy" id="1006623"/>
    <lineage>
        <taxon>Bacteria</taxon>
        <taxon>Pseudomonadati</taxon>
        <taxon>Pseudomonadota</taxon>
        <taxon>Gammaproteobacteria</taxon>
        <taxon>Aeromonadales</taxon>
        <taxon>Aeromonadaceae</taxon>
        <taxon>Aeromonas</taxon>
    </lineage>
</organism>
<sequence length="331" mass="37309">MSMKSTLLLHHLKVENANAISGLTYGFPAISHFLGFTHALSRRLARDYGLTLGGCAVIAHQVDVHSHPVGGRGEQVFALTRNPLTHEGNTAPFNEEGRMHLDISLLIECHFNADDLPSGSGQDGDSLDLRIATLHQWFARTIPTLRVAGGTLLAIGKVQWREAYDEAALFRLRMSLLPGFALVCRHDLLSKHHQQRLVAEPDGELLDSLLDFVTLRHRAQRDEKEEVSWQRVAKPESGYLVPLAVGYQEISPIHDPGSVPSSRDQETPFRFVESIYTLGQWVSPHRIDDLDALLWRYRYQEPYYLCENRYQASELDEDDSDTESVLASDLF</sequence>
<dbReference type="Proteomes" id="UP000235861">
    <property type="component" value="Unassembled WGS sequence"/>
</dbReference>
<dbReference type="EMBL" id="PGGC01000197">
    <property type="protein sequence ID" value="PJG57574.1"/>
    <property type="molecule type" value="Genomic_DNA"/>
</dbReference>
<keyword evidence="2" id="KW-1185">Reference proteome</keyword>
<dbReference type="InterPro" id="IPR013398">
    <property type="entry name" value="CRISPR-assoc_prot_Csy2"/>
</dbReference>
<dbReference type="AlphaFoldDB" id="A0A2H9U0N7"/>
<dbReference type="OrthoDB" id="1550641at2"/>
<reference evidence="1 2" key="1">
    <citation type="submission" date="2017-11" db="EMBL/GenBank/DDBJ databases">
        <title>Draft genome sequence of environmental isolate Aeromonas cavernicola sp. nov. MDC 2508.</title>
        <authorList>
            <person name="Colston S.M."/>
            <person name="Navarro A."/>
            <person name="Martinez-Murcia A.J."/>
            <person name="Graf J."/>
        </authorList>
    </citation>
    <scope>NUCLEOTIDE SEQUENCE [LARGE SCALE GENOMIC DNA]</scope>
    <source>
        <strain evidence="1 2">MDC 2508</strain>
    </source>
</reference>
<proteinExistence type="predicted"/>
<dbReference type="CDD" id="cd09736">
    <property type="entry name" value="Csy2_I-F"/>
    <property type="match status" value="1"/>
</dbReference>
<accession>A0A2H9U0N7</accession>
<name>A0A2H9U0N7_9GAMM</name>